<keyword evidence="1" id="KW-0472">Membrane</keyword>
<organism evidence="2 3">
    <name type="scientific">Hymenobacter fastidiosus</name>
    <dbReference type="NCBI Taxonomy" id="486264"/>
    <lineage>
        <taxon>Bacteria</taxon>
        <taxon>Pseudomonadati</taxon>
        <taxon>Bacteroidota</taxon>
        <taxon>Cytophagia</taxon>
        <taxon>Cytophagales</taxon>
        <taxon>Hymenobacteraceae</taxon>
        <taxon>Hymenobacter</taxon>
    </lineage>
</organism>
<keyword evidence="1" id="KW-0812">Transmembrane</keyword>
<dbReference type="RefSeq" id="WP_345074907.1">
    <property type="nucleotide sequence ID" value="NZ_BAABDJ010000039.1"/>
</dbReference>
<comment type="caution">
    <text evidence="2">The sequence shown here is derived from an EMBL/GenBank/DDBJ whole genome shotgun (WGS) entry which is preliminary data.</text>
</comment>
<evidence type="ECO:0000313" key="2">
    <source>
        <dbReference type="EMBL" id="GAA4018734.1"/>
    </source>
</evidence>
<keyword evidence="1" id="KW-1133">Transmembrane helix</keyword>
<feature type="transmembrane region" description="Helical" evidence="1">
    <location>
        <begin position="6"/>
        <end position="29"/>
    </location>
</feature>
<sequence>MAFSPTLHVFPAAILIAVGLLVVLLARLVRGGNMKLLAGYAADRVTDKPGLAAWSGNNLLLLGGLQLAAGLVSLSNIFLGILVFFLATLILVGRIVLGSRRFQR</sequence>
<feature type="transmembrane region" description="Helical" evidence="1">
    <location>
        <begin position="50"/>
        <end position="71"/>
    </location>
</feature>
<dbReference type="Pfam" id="PF12650">
    <property type="entry name" value="DUF3784"/>
    <property type="match status" value="1"/>
</dbReference>
<gene>
    <name evidence="2" type="ORF">GCM10022408_35730</name>
</gene>
<keyword evidence="3" id="KW-1185">Reference proteome</keyword>
<dbReference type="InterPro" id="IPR017259">
    <property type="entry name" value="UCP037672"/>
</dbReference>
<evidence type="ECO:0000313" key="3">
    <source>
        <dbReference type="Proteomes" id="UP001500567"/>
    </source>
</evidence>
<protein>
    <recommendedName>
        <fullName evidence="4">DUF3784 domain-containing protein</fullName>
    </recommendedName>
</protein>
<reference evidence="3" key="1">
    <citation type="journal article" date="2019" name="Int. J. Syst. Evol. Microbiol.">
        <title>The Global Catalogue of Microorganisms (GCM) 10K type strain sequencing project: providing services to taxonomists for standard genome sequencing and annotation.</title>
        <authorList>
            <consortium name="The Broad Institute Genomics Platform"/>
            <consortium name="The Broad Institute Genome Sequencing Center for Infectious Disease"/>
            <person name="Wu L."/>
            <person name="Ma J."/>
        </authorList>
    </citation>
    <scope>NUCLEOTIDE SEQUENCE [LARGE SCALE GENOMIC DNA]</scope>
    <source>
        <strain evidence="3">JCM 17224</strain>
    </source>
</reference>
<accession>A0ABP7T028</accession>
<feature type="transmembrane region" description="Helical" evidence="1">
    <location>
        <begin position="77"/>
        <end position="97"/>
    </location>
</feature>
<proteinExistence type="predicted"/>
<dbReference type="Proteomes" id="UP001500567">
    <property type="component" value="Unassembled WGS sequence"/>
</dbReference>
<evidence type="ECO:0000256" key="1">
    <source>
        <dbReference type="SAM" id="Phobius"/>
    </source>
</evidence>
<name>A0ABP7T028_9BACT</name>
<dbReference type="EMBL" id="BAABDJ010000039">
    <property type="protein sequence ID" value="GAA4018734.1"/>
    <property type="molecule type" value="Genomic_DNA"/>
</dbReference>
<evidence type="ECO:0008006" key="4">
    <source>
        <dbReference type="Google" id="ProtNLM"/>
    </source>
</evidence>